<dbReference type="GO" id="GO:0009435">
    <property type="term" value="P:NAD+ biosynthetic process"/>
    <property type="evidence" value="ECO:0007669"/>
    <property type="project" value="UniProtKB-UniPathway"/>
</dbReference>
<dbReference type="RefSeq" id="WP_035194263.1">
    <property type="nucleotide sequence ID" value="NZ_CCCS020000049.1"/>
</dbReference>
<dbReference type="SUPFAM" id="SSF54675">
    <property type="entry name" value="Nicotinate/Quinolinate PRTase N-terminal domain-like"/>
    <property type="match status" value="1"/>
</dbReference>
<dbReference type="Pfam" id="PF02749">
    <property type="entry name" value="QRPTase_N"/>
    <property type="match status" value="1"/>
</dbReference>
<dbReference type="SUPFAM" id="SSF51690">
    <property type="entry name" value="Nicotinate/Quinolinate PRTase C-terminal domain-like"/>
    <property type="match status" value="1"/>
</dbReference>
<dbReference type="Pfam" id="PF01729">
    <property type="entry name" value="QRPTase_C"/>
    <property type="match status" value="1"/>
</dbReference>
<evidence type="ECO:0000256" key="8">
    <source>
        <dbReference type="ARBA" id="ARBA00022679"/>
    </source>
</evidence>
<evidence type="ECO:0000256" key="3">
    <source>
        <dbReference type="ARBA" id="ARBA00009400"/>
    </source>
</evidence>
<dbReference type="PIRSF" id="PIRSF006250">
    <property type="entry name" value="NadC_ModD"/>
    <property type="match status" value="1"/>
</dbReference>
<comment type="similarity">
    <text evidence="3 12">Belongs to the NadC/ModD family.</text>
</comment>
<dbReference type="GO" id="GO:0005737">
    <property type="term" value="C:cytoplasm"/>
    <property type="evidence" value="ECO:0007669"/>
    <property type="project" value="TreeGrafter"/>
</dbReference>
<comment type="function">
    <text evidence="1">Involved in the catabolism of quinolinic acid (QA).</text>
</comment>
<feature type="domain" description="Quinolinate phosphoribosyl transferase N-terminal" evidence="14">
    <location>
        <begin position="24"/>
        <end position="106"/>
    </location>
</feature>
<dbReference type="PANTHER" id="PTHR32179">
    <property type="entry name" value="NICOTINATE-NUCLEOTIDE PYROPHOSPHORYLASE [CARBOXYLATING]"/>
    <property type="match status" value="1"/>
</dbReference>
<comment type="pathway">
    <text evidence="2">Cofactor biosynthesis; NAD(+) biosynthesis; nicotinate D-ribonucleotide from quinolinate: step 1/1.</text>
</comment>
<evidence type="ECO:0000256" key="2">
    <source>
        <dbReference type="ARBA" id="ARBA00004893"/>
    </source>
</evidence>
<gene>
    <name evidence="15" type="primary">nadC</name>
    <name evidence="16" type="ORF">AFERRI_50885</name>
    <name evidence="15" type="ORF">AFERRI_530218</name>
</gene>
<keyword evidence="6" id="KW-0662">Pyridine nucleotide biosynthesis</keyword>
<dbReference type="InterPro" id="IPR002638">
    <property type="entry name" value="Quinolinate_PRibosylTrfase_C"/>
</dbReference>
<dbReference type="Gene3D" id="3.20.20.70">
    <property type="entry name" value="Aldolase class I"/>
    <property type="match status" value="1"/>
</dbReference>
<dbReference type="InterPro" id="IPR013785">
    <property type="entry name" value="Aldolase_TIM"/>
</dbReference>
<dbReference type="GO" id="GO:0034213">
    <property type="term" value="P:quinolinate catabolic process"/>
    <property type="evidence" value="ECO:0007669"/>
    <property type="project" value="TreeGrafter"/>
</dbReference>
<comment type="catalytic activity">
    <reaction evidence="10">
        <text>nicotinate beta-D-ribonucleotide + CO2 + diphosphate = quinolinate + 5-phospho-alpha-D-ribose 1-diphosphate + 2 H(+)</text>
        <dbReference type="Rhea" id="RHEA:12733"/>
        <dbReference type="ChEBI" id="CHEBI:15378"/>
        <dbReference type="ChEBI" id="CHEBI:16526"/>
        <dbReference type="ChEBI" id="CHEBI:29959"/>
        <dbReference type="ChEBI" id="CHEBI:33019"/>
        <dbReference type="ChEBI" id="CHEBI:57502"/>
        <dbReference type="ChEBI" id="CHEBI:58017"/>
        <dbReference type="EC" id="2.4.2.19"/>
    </reaction>
</comment>
<dbReference type="InterPro" id="IPR022412">
    <property type="entry name" value="Quinolinate_PRibosylTrfase_N"/>
</dbReference>
<evidence type="ECO:0000256" key="11">
    <source>
        <dbReference type="ARBA" id="ARBA00069173"/>
    </source>
</evidence>
<dbReference type="EMBL" id="CCCS020000049">
    <property type="protein sequence ID" value="CDQ11323.1"/>
    <property type="molecule type" value="Genomic_DNA"/>
</dbReference>
<evidence type="ECO:0000256" key="10">
    <source>
        <dbReference type="ARBA" id="ARBA00047445"/>
    </source>
</evidence>
<dbReference type="InterPro" id="IPR037128">
    <property type="entry name" value="Quinolinate_PRibosylTase_N_sf"/>
</dbReference>
<evidence type="ECO:0000256" key="5">
    <source>
        <dbReference type="ARBA" id="ARBA00011944"/>
    </source>
</evidence>
<evidence type="ECO:0000259" key="13">
    <source>
        <dbReference type="Pfam" id="PF01729"/>
    </source>
</evidence>
<protein>
    <recommendedName>
        <fullName evidence="11">Probable nicotinate-nucleotide pyrophosphorylase [carboxylating]</fullName>
        <ecNumber evidence="5">2.4.2.19</ecNumber>
    </recommendedName>
    <alternativeName>
        <fullName evidence="9">Quinolinate phosphoribosyltransferase [decarboxylating]</fullName>
    </alternativeName>
</protein>
<dbReference type="EC" id="2.4.2.19" evidence="5"/>
<evidence type="ECO:0000256" key="7">
    <source>
        <dbReference type="ARBA" id="ARBA00022676"/>
    </source>
</evidence>
<dbReference type="InterPro" id="IPR027277">
    <property type="entry name" value="NadC/ModD"/>
</dbReference>
<dbReference type="GO" id="GO:0004514">
    <property type="term" value="F:nicotinate-nucleotide diphosphorylase (carboxylating) activity"/>
    <property type="evidence" value="ECO:0007669"/>
    <property type="project" value="UniProtKB-EC"/>
</dbReference>
<dbReference type="InterPro" id="IPR004393">
    <property type="entry name" value="NadC"/>
</dbReference>
<dbReference type="EMBL" id="LT841305">
    <property type="protein sequence ID" value="SMH67683.1"/>
    <property type="molecule type" value="Genomic_DNA"/>
</dbReference>
<name>A0A060UX52_9PROT</name>
<dbReference type="NCBIfam" id="TIGR00078">
    <property type="entry name" value="nadC"/>
    <property type="match status" value="1"/>
</dbReference>
<proteinExistence type="inferred from homology"/>
<keyword evidence="8 12" id="KW-0808">Transferase</keyword>
<keyword evidence="7 12" id="KW-0328">Glycosyltransferase</keyword>
<evidence type="ECO:0000313" key="15">
    <source>
        <dbReference type="EMBL" id="CDQ11323.1"/>
    </source>
</evidence>
<reference evidence="15" key="2">
    <citation type="submission" date="2014-07" db="EMBL/GenBank/DDBJ databases">
        <title>Initial genome analysis of the psychrotolerant acidophile Acidithiobacillus ferrivorans CF27: insights into iron and sulfur oxidation pathways and into biofilm formation.</title>
        <authorList>
            <person name="Talla E."/>
            <person name="Hedrich S."/>
            <person name="Mangenot S."/>
            <person name="Ji B."/>
            <person name="Johnson D.B."/>
            <person name="Barbe V."/>
            <person name="Bonnefoy V."/>
        </authorList>
    </citation>
    <scope>NUCLEOTIDE SEQUENCE [LARGE SCALE GENOMIC DNA]</scope>
    <source>
        <strain evidence="15">CF27</strain>
    </source>
</reference>
<dbReference type="InterPro" id="IPR036068">
    <property type="entry name" value="Nicotinate_pribotase-like_C"/>
</dbReference>
<evidence type="ECO:0000256" key="4">
    <source>
        <dbReference type="ARBA" id="ARBA00011218"/>
    </source>
</evidence>
<dbReference type="UniPathway" id="UPA00253">
    <property type="reaction ID" value="UER00331"/>
</dbReference>
<evidence type="ECO:0000256" key="6">
    <source>
        <dbReference type="ARBA" id="ARBA00022642"/>
    </source>
</evidence>
<accession>A0A060UX52</accession>
<evidence type="ECO:0000256" key="12">
    <source>
        <dbReference type="PIRNR" id="PIRNR006250"/>
    </source>
</evidence>
<reference evidence="15" key="1">
    <citation type="submission" date="2014-03" db="EMBL/GenBank/DDBJ databases">
        <authorList>
            <person name="Genoscope - CEA"/>
        </authorList>
    </citation>
    <scope>NUCLEOTIDE SEQUENCE [LARGE SCALE GENOMIC DNA]</scope>
    <source>
        <strain evidence="15">CF27</strain>
    </source>
</reference>
<evidence type="ECO:0000259" key="14">
    <source>
        <dbReference type="Pfam" id="PF02749"/>
    </source>
</evidence>
<evidence type="ECO:0000256" key="9">
    <source>
        <dbReference type="ARBA" id="ARBA00033102"/>
    </source>
</evidence>
<dbReference type="Proteomes" id="UP000193925">
    <property type="component" value="Chromosome AFERRI"/>
</dbReference>
<feature type="domain" description="Quinolinate phosphoribosyl transferase C-terminal" evidence="13">
    <location>
        <begin position="109"/>
        <end position="273"/>
    </location>
</feature>
<sequence length="275" mass="29209">MIPADLSLSVQQALAEDIGSGDLTAALIPAATQLRAQILSREAGILCGQAYAEATFAALSSTIQMHWHSAEGASVAPDQVLCTLEGPARALLTGERTALNFLQTLSGTATQVRAYVDALSGHKTRLLDTRKTIPGLRQAQKYAVRIGGGHNHRLGLYDGILIKENHIAACGSITAALQAARQIAPVLTRIEVEVENLLQLEEALTAGTDMVLLDNFPLEDLRHAVQRVAGRLPLEASGNIGVHNIAAVAATGVDFISVGSLTRNLRSLDLSLRYR</sequence>
<evidence type="ECO:0000313" key="16">
    <source>
        <dbReference type="EMBL" id="SMH67683.1"/>
    </source>
</evidence>
<dbReference type="CDD" id="cd01572">
    <property type="entry name" value="QPRTase"/>
    <property type="match status" value="1"/>
</dbReference>
<evidence type="ECO:0000256" key="1">
    <source>
        <dbReference type="ARBA" id="ARBA00003237"/>
    </source>
</evidence>
<dbReference type="FunFam" id="3.20.20.70:FF:000030">
    <property type="entry name" value="Nicotinate-nucleotide pyrophosphorylase, carboxylating"/>
    <property type="match status" value="1"/>
</dbReference>
<comment type="subunit">
    <text evidence="4">Hexamer formed by 3 homodimers.</text>
</comment>
<dbReference type="Gene3D" id="3.90.1170.20">
    <property type="entry name" value="Quinolinate phosphoribosyl transferase, N-terminal domain"/>
    <property type="match status" value="1"/>
</dbReference>
<organism evidence="15">
    <name type="scientific">Acidithiobacillus ferrivorans</name>
    <dbReference type="NCBI Taxonomy" id="160808"/>
    <lineage>
        <taxon>Bacteria</taxon>
        <taxon>Pseudomonadati</taxon>
        <taxon>Pseudomonadota</taxon>
        <taxon>Acidithiobacillia</taxon>
        <taxon>Acidithiobacillales</taxon>
        <taxon>Acidithiobacillaceae</taxon>
        <taxon>Acidithiobacillus</taxon>
    </lineage>
</organism>
<keyword evidence="17" id="KW-1185">Reference proteome</keyword>
<dbReference type="FunFam" id="3.90.1170.20:FF:000001">
    <property type="entry name" value="Nicotinate-nucleotide diphosphorylase (Carboxylating)"/>
    <property type="match status" value="1"/>
</dbReference>
<dbReference type="PANTHER" id="PTHR32179:SF3">
    <property type="entry name" value="NICOTINATE-NUCLEOTIDE PYROPHOSPHORYLASE [CARBOXYLATING]"/>
    <property type="match status" value="1"/>
</dbReference>
<reference evidence="16 17" key="3">
    <citation type="submission" date="2017-03" db="EMBL/GenBank/DDBJ databases">
        <authorList>
            <person name="Regsiter A."/>
            <person name="William W."/>
        </authorList>
    </citation>
    <scope>NUCLEOTIDE SEQUENCE [LARGE SCALE GENOMIC DNA]</scope>
    <source>
        <strain evidence="16">PRJEB5721</strain>
    </source>
</reference>
<dbReference type="AlphaFoldDB" id="A0A060UX52"/>
<evidence type="ECO:0000313" key="17">
    <source>
        <dbReference type="Proteomes" id="UP000193925"/>
    </source>
</evidence>